<sequence length="224" mass="23657">EFGLGAGQGEDDDDDDEGARARQDSLTTPPPATGASGVGGPAEAWGEDAFEKRRPAEAPAEPRRQLEYPADDHAEAPGVRGLRRSHSAVALKVGANPRGDGSGVACDTRLISQDNAARARSIHDKHQLDTVGMLLRGGPLQNTTTIALPQGARVDAAAGRFLYRARDVDSHFEIEAQLPGGRLSKVSRNPLWQTVTFEGEVALGRWALGPARGVQGASAPQSER</sequence>
<evidence type="ECO:0000256" key="1">
    <source>
        <dbReference type="SAM" id="MobiDB-lite"/>
    </source>
</evidence>
<evidence type="ECO:0000313" key="2">
    <source>
        <dbReference type="EMBL" id="CAK0890349.1"/>
    </source>
</evidence>
<name>A0ABN9WU54_9DINO</name>
<comment type="caution">
    <text evidence="2">The sequence shown here is derived from an EMBL/GenBank/DDBJ whole genome shotgun (WGS) entry which is preliminary data.</text>
</comment>
<organism evidence="2 3">
    <name type="scientific">Prorocentrum cordatum</name>
    <dbReference type="NCBI Taxonomy" id="2364126"/>
    <lineage>
        <taxon>Eukaryota</taxon>
        <taxon>Sar</taxon>
        <taxon>Alveolata</taxon>
        <taxon>Dinophyceae</taxon>
        <taxon>Prorocentrales</taxon>
        <taxon>Prorocentraceae</taxon>
        <taxon>Prorocentrum</taxon>
    </lineage>
</organism>
<feature type="compositionally biased region" description="Basic and acidic residues" evidence="1">
    <location>
        <begin position="49"/>
        <end position="75"/>
    </location>
</feature>
<gene>
    <name evidence="2" type="ORF">PCOR1329_LOCUS70618</name>
</gene>
<reference evidence="2" key="1">
    <citation type="submission" date="2023-10" db="EMBL/GenBank/DDBJ databases">
        <authorList>
            <person name="Chen Y."/>
            <person name="Shah S."/>
            <person name="Dougan E. K."/>
            <person name="Thang M."/>
            <person name="Chan C."/>
        </authorList>
    </citation>
    <scope>NUCLEOTIDE SEQUENCE [LARGE SCALE GENOMIC DNA]</scope>
</reference>
<protein>
    <submittedName>
        <fullName evidence="2">Uncharacterized protein</fullName>
    </submittedName>
</protein>
<evidence type="ECO:0000313" key="3">
    <source>
        <dbReference type="Proteomes" id="UP001189429"/>
    </source>
</evidence>
<keyword evidence="3" id="KW-1185">Reference proteome</keyword>
<dbReference type="Proteomes" id="UP001189429">
    <property type="component" value="Unassembled WGS sequence"/>
</dbReference>
<feature type="non-terminal residue" evidence="2">
    <location>
        <position position="224"/>
    </location>
</feature>
<feature type="region of interest" description="Disordered" evidence="1">
    <location>
        <begin position="1"/>
        <end position="83"/>
    </location>
</feature>
<proteinExistence type="predicted"/>
<feature type="non-terminal residue" evidence="2">
    <location>
        <position position="1"/>
    </location>
</feature>
<accession>A0ABN9WU54</accession>
<dbReference type="EMBL" id="CAUYUJ010019339">
    <property type="protein sequence ID" value="CAK0890349.1"/>
    <property type="molecule type" value="Genomic_DNA"/>
</dbReference>